<dbReference type="EMBL" id="LT963408">
    <property type="protein sequence ID" value="SOS33394.1"/>
    <property type="molecule type" value="Genomic_DNA"/>
</dbReference>
<evidence type="ECO:0000313" key="2">
    <source>
        <dbReference type="Proteomes" id="UP000238093"/>
    </source>
</evidence>
<gene>
    <name evidence="1" type="ORF">CFBP6411_02034</name>
</gene>
<dbReference type="Proteomes" id="UP000238093">
    <property type="component" value="Chromosome I"/>
</dbReference>
<dbReference type="AlphaFoldDB" id="A0A2K4WC06"/>
<evidence type="ECO:0008006" key="3">
    <source>
        <dbReference type="Google" id="ProtNLM"/>
    </source>
</evidence>
<evidence type="ECO:0000313" key="1">
    <source>
        <dbReference type="EMBL" id="SOS33394.1"/>
    </source>
</evidence>
<proteinExistence type="predicted"/>
<reference evidence="1 2" key="1">
    <citation type="submission" date="2017-11" db="EMBL/GenBank/DDBJ databases">
        <authorList>
            <person name="Han C.G."/>
        </authorList>
    </citation>
    <scope>NUCLEOTIDE SEQUENCE [LARGE SCALE GENOMIC DNA]</scope>
    <source>
        <strain evidence="1">CFBP6411</strain>
    </source>
</reference>
<protein>
    <recommendedName>
        <fullName evidence="3">Mannitol repressor</fullName>
    </recommendedName>
</protein>
<accession>A0A2K4WC06</accession>
<dbReference type="RefSeq" id="WP_005740293.1">
    <property type="nucleotide sequence ID" value="NZ_LT963408.1"/>
</dbReference>
<sequence>MVQQGMVRLGHDFTKFIDPKYYADIIANNDDVGSILRLQLISERFLEVYLLERIPEESETFFPKDRNGTFLKYFNEKLMVAIACGLPTQLGKSLKLLNKIRNDFGHDFEKTLSQSELDSYIILVDNFKHQAALPYLGEGPIKEMVIQSDGKRLTTADGLAIGFVIATFSLMTKAGLWLVSDLQSRGKLKIG</sequence>
<organism evidence="1 2">
    <name type="scientific">Pseudomonas syringae group genomosp. 3</name>
    <dbReference type="NCBI Taxonomy" id="251701"/>
    <lineage>
        <taxon>Bacteria</taxon>
        <taxon>Pseudomonadati</taxon>
        <taxon>Pseudomonadota</taxon>
        <taxon>Gammaproteobacteria</taxon>
        <taxon>Pseudomonadales</taxon>
        <taxon>Pseudomonadaceae</taxon>
        <taxon>Pseudomonas</taxon>
    </lineage>
</organism>
<name>A0A2K4WC06_9PSED</name>